<accession>A0ABP4SR81</accession>
<organism evidence="1 2">
    <name type="scientific">Fodinicola feengrottensis</name>
    <dbReference type="NCBI Taxonomy" id="435914"/>
    <lineage>
        <taxon>Bacteria</taxon>
        <taxon>Bacillati</taxon>
        <taxon>Actinomycetota</taxon>
        <taxon>Actinomycetes</taxon>
        <taxon>Mycobacteriales</taxon>
        <taxon>Fodinicola</taxon>
    </lineage>
</organism>
<sequence length="284" mass="32691">MNAPEKWLHTANPHHCDHVSRDKDEYLVILTDHLHPRAFPAEIKTHPTNRICPFIALFRREVAERIVHWINYRHEEYGEPERAEWADDAILVTSSLDVQYEPHREPTRYLPGPAGRYALGDRHWDWTMIPEDSTSLQCGWSMPERRSTELPVTAFIHADGSDPAFPAIIGDISPSGMFYPGFRREVAEVIVDWINAEHQAHPHQVTTSLRWDGPSIVSIDRAANTVELFGSPEADDPRWIRTDSWLWELWDPRPRSRHTSSTRAGASSSVLIDLSPNCRRATDW</sequence>
<dbReference type="Proteomes" id="UP001500618">
    <property type="component" value="Unassembled WGS sequence"/>
</dbReference>
<protein>
    <submittedName>
        <fullName evidence="1">Uncharacterized protein</fullName>
    </submittedName>
</protein>
<gene>
    <name evidence="1" type="ORF">GCM10009765_23700</name>
</gene>
<keyword evidence="2" id="KW-1185">Reference proteome</keyword>
<dbReference type="RefSeq" id="WP_344309756.1">
    <property type="nucleotide sequence ID" value="NZ_BAAANY010000008.1"/>
</dbReference>
<evidence type="ECO:0000313" key="2">
    <source>
        <dbReference type="Proteomes" id="UP001500618"/>
    </source>
</evidence>
<proteinExistence type="predicted"/>
<reference evidence="2" key="1">
    <citation type="journal article" date="2019" name="Int. J. Syst. Evol. Microbiol.">
        <title>The Global Catalogue of Microorganisms (GCM) 10K type strain sequencing project: providing services to taxonomists for standard genome sequencing and annotation.</title>
        <authorList>
            <consortium name="The Broad Institute Genomics Platform"/>
            <consortium name="The Broad Institute Genome Sequencing Center for Infectious Disease"/>
            <person name="Wu L."/>
            <person name="Ma J."/>
        </authorList>
    </citation>
    <scope>NUCLEOTIDE SEQUENCE [LARGE SCALE GENOMIC DNA]</scope>
    <source>
        <strain evidence="2">JCM 14718</strain>
    </source>
</reference>
<evidence type="ECO:0000313" key="1">
    <source>
        <dbReference type="EMBL" id="GAA1673588.1"/>
    </source>
</evidence>
<comment type="caution">
    <text evidence="1">The sequence shown here is derived from an EMBL/GenBank/DDBJ whole genome shotgun (WGS) entry which is preliminary data.</text>
</comment>
<dbReference type="EMBL" id="BAAANY010000008">
    <property type="protein sequence ID" value="GAA1673588.1"/>
    <property type="molecule type" value="Genomic_DNA"/>
</dbReference>
<name>A0ABP4SR81_9ACTN</name>